<dbReference type="PANTHER" id="PTHR24198">
    <property type="entry name" value="ANKYRIN REPEAT AND PROTEIN KINASE DOMAIN-CONTAINING PROTEIN"/>
    <property type="match status" value="1"/>
</dbReference>
<feature type="repeat" description="ANK" evidence="3">
    <location>
        <begin position="766"/>
        <end position="798"/>
    </location>
</feature>
<reference evidence="5 6" key="1">
    <citation type="submission" date="2015-01" db="EMBL/GenBank/DDBJ databases">
        <title>The Genome Sequence of Rhinocladiella mackenzie CBS 650.93.</title>
        <authorList>
            <consortium name="The Broad Institute Genomics Platform"/>
            <person name="Cuomo C."/>
            <person name="de Hoog S."/>
            <person name="Gorbushina A."/>
            <person name="Stielow B."/>
            <person name="Teixiera M."/>
            <person name="Abouelleil A."/>
            <person name="Chapman S.B."/>
            <person name="Priest M."/>
            <person name="Young S.K."/>
            <person name="Wortman J."/>
            <person name="Nusbaum C."/>
            <person name="Birren B."/>
        </authorList>
    </citation>
    <scope>NUCLEOTIDE SEQUENCE [LARGE SCALE GENOMIC DNA]</scope>
    <source>
        <strain evidence="5 6">CBS 650.93</strain>
    </source>
</reference>
<keyword evidence="1" id="KW-0677">Repeat</keyword>
<dbReference type="InterPro" id="IPR025676">
    <property type="entry name" value="Clr5_dom"/>
</dbReference>
<keyword evidence="6" id="KW-1185">Reference proteome</keyword>
<feature type="repeat" description="ANK" evidence="3">
    <location>
        <begin position="1052"/>
        <end position="1077"/>
    </location>
</feature>
<dbReference type="SUPFAM" id="SSF48403">
    <property type="entry name" value="Ankyrin repeat"/>
    <property type="match status" value="3"/>
</dbReference>
<evidence type="ECO:0000256" key="3">
    <source>
        <dbReference type="PROSITE-ProRule" id="PRU00023"/>
    </source>
</evidence>
<dbReference type="Proteomes" id="UP000053617">
    <property type="component" value="Unassembled WGS sequence"/>
</dbReference>
<dbReference type="Pfam" id="PF00023">
    <property type="entry name" value="Ank"/>
    <property type="match status" value="1"/>
</dbReference>
<dbReference type="Pfam" id="PF12796">
    <property type="entry name" value="Ank_2"/>
    <property type="match status" value="3"/>
</dbReference>
<evidence type="ECO:0000259" key="4">
    <source>
        <dbReference type="Pfam" id="PF14420"/>
    </source>
</evidence>
<dbReference type="InterPro" id="IPR036770">
    <property type="entry name" value="Ankyrin_rpt-contain_sf"/>
</dbReference>
<dbReference type="Pfam" id="PF14420">
    <property type="entry name" value="Clr5"/>
    <property type="match status" value="1"/>
</dbReference>
<feature type="domain" description="Clr5" evidence="4">
    <location>
        <begin position="11"/>
        <end position="64"/>
    </location>
</feature>
<gene>
    <name evidence="5" type="ORF">Z518_10680</name>
</gene>
<dbReference type="Gene3D" id="1.25.40.20">
    <property type="entry name" value="Ankyrin repeat-containing domain"/>
    <property type="match status" value="4"/>
</dbReference>
<evidence type="ECO:0000256" key="2">
    <source>
        <dbReference type="ARBA" id="ARBA00023043"/>
    </source>
</evidence>
<evidence type="ECO:0000256" key="1">
    <source>
        <dbReference type="ARBA" id="ARBA00022737"/>
    </source>
</evidence>
<feature type="repeat" description="ANK" evidence="3">
    <location>
        <begin position="982"/>
        <end position="1014"/>
    </location>
</feature>
<keyword evidence="2 3" id="KW-0040">ANK repeat</keyword>
<name>A0A0D2IV23_9EURO</name>
<protein>
    <recommendedName>
        <fullName evidence="4">Clr5 domain-containing protein</fullName>
    </recommendedName>
</protein>
<dbReference type="STRING" id="1442369.A0A0D2IV23"/>
<organism evidence="5 6">
    <name type="scientific">Rhinocladiella mackenziei CBS 650.93</name>
    <dbReference type="NCBI Taxonomy" id="1442369"/>
    <lineage>
        <taxon>Eukaryota</taxon>
        <taxon>Fungi</taxon>
        <taxon>Dikarya</taxon>
        <taxon>Ascomycota</taxon>
        <taxon>Pezizomycotina</taxon>
        <taxon>Eurotiomycetes</taxon>
        <taxon>Chaetothyriomycetidae</taxon>
        <taxon>Chaetothyriales</taxon>
        <taxon>Herpotrichiellaceae</taxon>
        <taxon>Rhinocladiella</taxon>
    </lineage>
</organism>
<feature type="repeat" description="ANK" evidence="3">
    <location>
        <begin position="947"/>
        <end position="979"/>
    </location>
</feature>
<accession>A0A0D2IV23</accession>
<feature type="repeat" description="ANK" evidence="3">
    <location>
        <begin position="1017"/>
        <end position="1049"/>
    </location>
</feature>
<dbReference type="VEuPathDB" id="FungiDB:Z518_10680"/>
<dbReference type="AlphaFoldDB" id="A0A0D2IV23"/>
<dbReference type="EMBL" id="KN847483">
    <property type="protein sequence ID" value="KIX00540.1"/>
    <property type="molecule type" value="Genomic_DNA"/>
</dbReference>
<evidence type="ECO:0000313" key="6">
    <source>
        <dbReference type="Proteomes" id="UP000053617"/>
    </source>
</evidence>
<dbReference type="RefSeq" id="XP_013267676.1">
    <property type="nucleotide sequence ID" value="XM_013412222.1"/>
</dbReference>
<dbReference type="SMART" id="SM00248">
    <property type="entry name" value="ANK"/>
    <property type="match status" value="15"/>
</dbReference>
<sequence length="1170" mass="130406">MTTQRVVPHPSEKTWERHKATIRKLYLEENKTLDEVMRAMNASHGFVSTKSNYERRIRRWKFRKNHAAVQWKAVVRRVQSRQRSGKESNVYIDSRFVPPKKLRRKVSLYCSSLRFGNKISDTENPRDLDGVIIQTPPPERVVSIRTDNLPFVQYDAAFCTRGMSPRLKCYVFQRYNADVPFHTHLLLFALALHTSLTLMLGEVRDGQHHSNDIEFQPRELQIYKEQDSAYQPGFVASCVPPRIIDSLNHQQLAACHFQRVIPKLKSLLPSSATREYSADSSISVDFLCSTYTRLLLFSTLNNFAGLDDFPLECLVYYLQEKANTFLPRIRPFSWLMVKALTGNFFQAAASAGNDHVVEVLLQDWATSIGANKQVFVDGDKRYTALQRSCLLHHVAVTRVLLRHGADVNRMIQSYGQSDWSALELAIGCHRDERDKPPPVPPELVLLLVENGANFGYQLLRHVIMRGQLQVLEILLHKLVQVNPVDLLTFGFFHKALDNVDSEMAMRIINLTLQSNVNLNYGFSMIECCKEKRHLIEIAQKGNVDAVQKLFDAGAVMTKDILSYAIHSGVMVLIDSLLAKGANIDSVVTLEVEGRRTIYSTPLAESIRLGVPELTQLLQSKGALERITEERRFKAVIQAASEVGNVNFIRLLTDIDPDLRRFKDEEFLWHAITGDHEEAAVLLINHGARIQRDGSWPTRCSLTEAVKRGRSLLVRKILNAEPEGRPCHPCGSSPLQIAIKSGNISLIQDLIAAGTDVSAPHLPTELLHQSPLSAAVEINDMDLVALLIKNGAQINFTGITFHDDETVLETAVRTGRTSMIYKILSYDADPCDSRALLAAVQSNKSVMLLLLKEFRKRYPLGRPGYGVRVLGNAIEENDFDLIKLLLEYNVDASGYIKGSELNSLGTVWKTPLAIAIESNEGTRLQVVGLLLDAGVNPDSFVRWYLDSRRETALLVAIKLKSIQMVKFLLDSGASVNFPPNMGVKRTPLQQAAEVGDMAMIQILISHGAQVNDAPAYIGGATALQLAAIGGYVGIAEFLLQAGADLYASGATVYGQTALEGAAKHGRLDMVKFLINAGALNAGDRYRCSEKATRLALNHGHCAVVDLLRSSLLPDGDYYPHELSPGPAIRRIAPGDFSVSVASHDLFHRIRKDGEDGDLPLDVVVRRLWGYP</sequence>
<feature type="repeat" description="ANK" evidence="3">
    <location>
        <begin position="729"/>
        <end position="761"/>
    </location>
</feature>
<dbReference type="OrthoDB" id="194358at2759"/>
<evidence type="ECO:0000313" key="5">
    <source>
        <dbReference type="EMBL" id="KIX00540.1"/>
    </source>
</evidence>
<dbReference type="PROSITE" id="PS50297">
    <property type="entry name" value="ANK_REP_REGION"/>
    <property type="match status" value="6"/>
</dbReference>
<dbReference type="InterPro" id="IPR002110">
    <property type="entry name" value="Ankyrin_rpt"/>
</dbReference>
<proteinExistence type="predicted"/>
<dbReference type="PANTHER" id="PTHR24198:SF165">
    <property type="entry name" value="ANKYRIN REPEAT-CONTAINING PROTEIN-RELATED"/>
    <property type="match status" value="1"/>
</dbReference>
<dbReference type="PROSITE" id="PS50088">
    <property type="entry name" value="ANK_REPEAT"/>
    <property type="match status" value="6"/>
</dbReference>
<dbReference type="GeneID" id="25298751"/>
<dbReference type="HOGENOM" id="CLU_008198_0_0_1"/>